<dbReference type="EC" id="2.1.1.72" evidence="1"/>
<proteinExistence type="predicted"/>
<evidence type="ECO:0000256" key="5">
    <source>
        <dbReference type="ARBA" id="ARBA00047942"/>
    </source>
</evidence>
<dbReference type="GO" id="GO:0008168">
    <property type="term" value="F:methyltransferase activity"/>
    <property type="evidence" value="ECO:0007669"/>
    <property type="project" value="UniProtKB-KW"/>
</dbReference>
<dbReference type="EMBL" id="DSAY01000112">
    <property type="protein sequence ID" value="HDP15356.1"/>
    <property type="molecule type" value="Genomic_DNA"/>
</dbReference>
<evidence type="ECO:0000256" key="1">
    <source>
        <dbReference type="ARBA" id="ARBA00011900"/>
    </source>
</evidence>
<evidence type="ECO:0000259" key="6">
    <source>
        <dbReference type="Pfam" id="PF07669"/>
    </source>
</evidence>
<dbReference type="InterPro" id="IPR029063">
    <property type="entry name" value="SAM-dependent_MTases_sf"/>
</dbReference>
<dbReference type="InterPro" id="IPR011639">
    <property type="entry name" value="MethylTrfase_TaqI-like_dom"/>
</dbReference>
<dbReference type="AlphaFoldDB" id="A0A7C1CF83"/>
<keyword evidence="2" id="KW-0489">Methyltransferase</keyword>
<keyword evidence="3" id="KW-0808">Transferase</keyword>
<dbReference type="InterPro" id="IPR050953">
    <property type="entry name" value="N4_N6_ade-DNA_methylase"/>
</dbReference>
<evidence type="ECO:0000256" key="2">
    <source>
        <dbReference type="ARBA" id="ARBA00022603"/>
    </source>
</evidence>
<evidence type="ECO:0000313" key="7">
    <source>
        <dbReference type="EMBL" id="HDP15356.1"/>
    </source>
</evidence>
<name>A0A7C1CF83_9CREN</name>
<organism evidence="7">
    <name type="scientific">Thermofilum adornatum</name>
    <dbReference type="NCBI Taxonomy" id="1365176"/>
    <lineage>
        <taxon>Archaea</taxon>
        <taxon>Thermoproteota</taxon>
        <taxon>Thermoprotei</taxon>
        <taxon>Thermofilales</taxon>
        <taxon>Thermofilaceae</taxon>
        <taxon>Thermofilum</taxon>
    </lineage>
</organism>
<keyword evidence="4" id="KW-0949">S-adenosyl-L-methionine</keyword>
<accession>A0A7C1CF83</accession>
<evidence type="ECO:0000256" key="3">
    <source>
        <dbReference type="ARBA" id="ARBA00022679"/>
    </source>
</evidence>
<dbReference type="Pfam" id="PF07669">
    <property type="entry name" value="Eco57I"/>
    <property type="match status" value="1"/>
</dbReference>
<dbReference type="PANTHER" id="PTHR33841">
    <property type="entry name" value="DNA METHYLTRANSFERASE YEEA-RELATED"/>
    <property type="match status" value="1"/>
</dbReference>
<gene>
    <name evidence="7" type="ORF">ENN26_06250</name>
</gene>
<dbReference type="Gene3D" id="3.40.50.150">
    <property type="entry name" value="Vaccinia Virus protein VP39"/>
    <property type="match status" value="1"/>
</dbReference>
<comment type="caution">
    <text evidence="7">The sequence shown here is derived from an EMBL/GenBank/DDBJ whole genome shotgun (WGS) entry which is preliminary data.</text>
</comment>
<comment type="catalytic activity">
    <reaction evidence="5">
        <text>a 2'-deoxyadenosine in DNA + S-adenosyl-L-methionine = an N(6)-methyl-2'-deoxyadenosine in DNA + S-adenosyl-L-homocysteine + H(+)</text>
        <dbReference type="Rhea" id="RHEA:15197"/>
        <dbReference type="Rhea" id="RHEA-COMP:12418"/>
        <dbReference type="Rhea" id="RHEA-COMP:12419"/>
        <dbReference type="ChEBI" id="CHEBI:15378"/>
        <dbReference type="ChEBI" id="CHEBI:57856"/>
        <dbReference type="ChEBI" id="CHEBI:59789"/>
        <dbReference type="ChEBI" id="CHEBI:90615"/>
        <dbReference type="ChEBI" id="CHEBI:90616"/>
        <dbReference type="EC" id="2.1.1.72"/>
    </reaction>
</comment>
<dbReference type="GO" id="GO:0032259">
    <property type="term" value="P:methylation"/>
    <property type="evidence" value="ECO:0007669"/>
    <property type="project" value="UniProtKB-KW"/>
</dbReference>
<evidence type="ECO:0000256" key="4">
    <source>
        <dbReference type="ARBA" id="ARBA00022691"/>
    </source>
</evidence>
<feature type="domain" description="Type II methyltransferase M.TaqI-like" evidence="6">
    <location>
        <begin position="436"/>
        <end position="722"/>
    </location>
</feature>
<protein>
    <recommendedName>
        <fullName evidence="1">site-specific DNA-methyltransferase (adenine-specific)</fullName>
        <ecNumber evidence="1">2.1.1.72</ecNumber>
    </recommendedName>
</protein>
<dbReference type="PANTHER" id="PTHR33841:SF4">
    <property type="entry name" value="RESTRICTION MODIFICATION SYSTEM DNA SPECIFICITY DOMAIN"/>
    <property type="match status" value="1"/>
</dbReference>
<sequence length="757" mass="87182">MCAYQAPEVYVKQFVERALASVEGVQLFEEMKVSHIGLRADYGIENIVIEAEAPCERAKGREQVKEYMKSFNRAFGIVIDVPVERYYSEYPKPCRERIGFELLMRFGDRVDPVYVKEFEIRIGKESEAIASALTEFRNVIELLRKLQLVTVVARSEPSPELIVSRVNKLIEKHTATLREALETSHERAKLYFNTWRRTMDLVYGREVVEKISEDTLTELFTKLTVYVTWLKSLGVTLLEADLGGGRYTIPLRLYLEGSEAVIKLFWLGEALARFNVAYLFERDEYDWVFDPAIAPKLDTFFRDLGAFLLSIDWSREIGLDLLKRVYQNIVPREVRRQLGEFYTPDWIAQLIIWRALHVLVRGSPPQETIVPDPIDRAVELIDEFYNKHKRLPRFIDPTCGSFTFGVHYINALLKWYTAKRVSIHPVEFARMIMDSVAGIDLNPVAVITAKVNYLLQIYRLLTIYGSFLVEQPAIPILRLDLLSLYLSHETGEKRDTLDAYFVHGQAGTIFLRVPLEILGIDVNNKLENELRRRGVNIFLYQAKDSKDKELHYFEIALPLTVVDKVKNSLVFLRALKALIITGVEGFENEVGTRLQESERDTLEKFRKTVQVLEEKGMDTIWYTIVSNYVLAIYITRQKFDLVLGNLPWVNISKYPEGYAGFVKNVAKNLNVLPTRQAAKKLDISIPLFVVALKYLANSPSITALMVPSSIFRGLHGAEWRRYISIPPYTLIEVWDLEDIKPFEHANNQPGIVFVLKG</sequence>
<dbReference type="GO" id="GO:0006304">
    <property type="term" value="P:DNA modification"/>
    <property type="evidence" value="ECO:0007669"/>
    <property type="project" value="InterPro"/>
</dbReference>
<reference evidence="7" key="1">
    <citation type="journal article" date="2020" name="mSystems">
        <title>Genome- and Community-Level Interaction Insights into Carbon Utilization and Element Cycling Functions of Hydrothermarchaeota in Hydrothermal Sediment.</title>
        <authorList>
            <person name="Zhou Z."/>
            <person name="Liu Y."/>
            <person name="Xu W."/>
            <person name="Pan J."/>
            <person name="Luo Z.H."/>
            <person name="Li M."/>
        </authorList>
    </citation>
    <scope>NUCLEOTIDE SEQUENCE [LARGE SCALE GENOMIC DNA]</scope>
    <source>
        <strain evidence="7">SpSt-116</strain>
    </source>
</reference>
<dbReference type="SUPFAM" id="SSF53335">
    <property type="entry name" value="S-adenosyl-L-methionine-dependent methyltransferases"/>
    <property type="match status" value="1"/>
</dbReference>